<name>A0AAV6K7W1_9ERIC</name>
<keyword evidence="2" id="KW-1185">Reference proteome</keyword>
<accession>A0AAV6K7W1</accession>
<reference evidence="1" key="1">
    <citation type="submission" date="2020-08" db="EMBL/GenBank/DDBJ databases">
        <title>Plant Genome Project.</title>
        <authorList>
            <person name="Zhang R.-G."/>
        </authorList>
    </citation>
    <scope>NUCLEOTIDE SEQUENCE</scope>
    <source>
        <strain evidence="1">WSP0</strain>
        <tissue evidence="1">Leaf</tissue>
    </source>
</reference>
<protein>
    <recommendedName>
        <fullName evidence="3">Ribosomal protein S13</fullName>
    </recommendedName>
</protein>
<evidence type="ECO:0000313" key="1">
    <source>
        <dbReference type="EMBL" id="KAG5548560.1"/>
    </source>
</evidence>
<organism evidence="1 2">
    <name type="scientific">Rhododendron griersonianum</name>
    <dbReference type="NCBI Taxonomy" id="479676"/>
    <lineage>
        <taxon>Eukaryota</taxon>
        <taxon>Viridiplantae</taxon>
        <taxon>Streptophyta</taxon>
        <taxon>Embryophyta</taxon>
        <taxon>Tracheophyta</taxon>
        <taxon>Spermatophyta</taxon>
        <taxon>Magnoliopsida</taxon>
        <taxon>eudicotyledons</taxon>
        <taxon>Gunneridae</taxon>
        <taxon>Pentapetalae</taxon>
        <taxon>asterids</taxon>
        <taxon>Ericales</taxon>
        <taxon>Ericaceae</taxon>
        <taxon>Ericoideae</taxon>
        <taxon>Rhodoreae</taxon>
        <taxon>Rhododendron</taxon>
    </lineage>
</organism>
<evidence type="ECO:0008006" key="3">
    <source>
        <dbReference type="Google" id="ProtNLM"/>
    </source>
</evidence>
<evidence type="ECO:0000313" key="2">
    <source>
        <dbReference type="Proteomes" id="UP000823749"/>
    </source>
</evidence>
<dbReference type="EMBL" id="JACTNZ010000005">
    <property type="protein sequence ID" value="KAG5548560.1"/>
    <property type="molecule type" value="Genomic_DNA"/>
</dbReference>
<dbReference type="Proteomes" id="UP000823749">
    <property type="component" value="Chromosome 5"/>
</dbReference>
<comment type="caution">
    <text evidence="1">The sequence shown here is derived from an EMBL/GenBank/DDBJ whole genome shotgun (WGS) entry which is preliminary data.</text>
</comment>
<sequence length="114" mass="12667">MRPPPVCRPAVGAIWPPKARVFGVSMNDGCVVQAALKYNSYRAAGRILCRRLKYVTGQGIAHGMPRPSVAKALRTTKPLRQRHGKPIACHRVRQRIAHGMPRPRVAKAWLTTKP</sequence>
<proteinExistence type="predicted"/>
<gene>
    <name evidence="1" type="ORF">RHGRI_014048</name>
</gene>
<dbReference type="AlphaFoldDB" id="A0AAV6K7W1"/>